<feature type="region of interest" description="Disordered" evidence="1">
    <location>
        <begin position="172"/>
        <end position="208"/>
    </location>
</feature>
<dbReference type="STRING" id="102285.A0A0R3TUG6"/>
<evidence type="ECO:0000313" key="2">
    <source>
        <dbReference type="EMBL" id="VDO10333.1"/>
    </source>
</evidence>
<dbReference type="AlphaFoldDB" id="A0A0R3TUG6"/>
<protein>
    <submittedName>
        <fullName evidence="2 4">Uncharacterized protein</fullName>
    </submittedName>
</protein>
<evidence type="ECO:0000313" key="3">
    <source>
        <dbReference type="Proteomes" id="UP000278807"/>
    </source>
</evidence>
<evidence type="ECO:0000256" key="1">
    <source>
        <dbReference type="SAM" id="MobiDB-lite"/>
    </source>
</evidence>
<gene>
    <name evidence="2" type="ORF">HNAJ_LOCUS11392</name>
</gene>
<evidence type="ECO:0000313" key="4">
    <source>
        <dbReference type="WBParaSite" id="HNAJ_0001140201-mRNA-1"/>
    </source>
</evidence>
<feature type="compositionally biased region" description="Basic residues" evidence="1">
    <location>
        <begin position="179"/>
        <end position="191"/>
    </location>
</feature>
<keyword evidence="3" id="KW-1185">Reference proteome</keyword>
<proteinExistence type="predicted"/>
<dbReference type="Proteomes" id="UP000278807">
    <property type="component" value="Unassembled WGS sequence"/>
</dbReference>
<accession>A0A0R3TUG6</accession>
<name>A0A0R3TUG6_RODNA</name>
<reference evidence="4" key="1">
    <citation type="submission" date="2017-02" db="UniProtKB">
        <authorList>
            <consortium name="WormBaseParasite"/>
        </authorList>
    </citation>
    <scope>IDENTIFICATION</scope>
</reference>
<dbReference type="EMBL" id="UZAE01013553">
    <property type="protein sequence ID" value="VDO10333.1"/>
    <property type="molecule type" value="Genomic_DNA"/>
</dbReference>
<sequence>MGPRLLQTYRQRLAACAMNYQLSVDDVVAANEDGTLTDGSMAEMVRHKYARESNLYSGAGVRESARQYARLPAIARARSVSQIQAHIANRLGSLSCSQVSLIPTDQFRSSVGDLGFVSGRADVGRTSSMNELNAVEQKLSASSTQSLNASKCISSLLNPLRWSRRNIDETTTQQPMHRTVSRKGPAARKCNRSSGNLHRPHSISPSSSVFFLPPANGNESARTSAAVEDDIMTSSQHNLQDPLTQSQTLQVPATPMLINNSVQHQQRGTPLMSHSPRRSDHFAGIRPQLLPSQLSPVAF</sequence>
<dbReference type="WBParaSite" id="HNAJ_0001140201-mRNA-1">
    <property type="protein sequence ID" value="HNAJ_0001140201-mRNA-1"/>
    <property type="gene ID" value="HNAJ_0001140201"/>
</dbReference>
<organism evidence="4">
    <name type="scientific">Rodentolepis nana</name>
    <name type="common">Dwarf tapeworm</name>
    <name type="synonym">Hymenolepis nana</name>
    <dbReference type="NCBI Taxonomy" id="102285"/>
    <lineage>
        <taxon>Eukaryota</taxon>
        <taxon>Metazoa</taxon>
        <taxon>Spiralia</taxon>
        <taxon>Lophotrochozoa</taxon>
        <taxon>Platyhelminthes</taxon>
        <taxon>Cestoda</taxon>
        <taxon>Eucestoda</taxon>
        <taxon>Cyclophyllidea</taxon>
        <taxon>Hymenolepididae</taxon>
        <taxon>Rodentolepis</taxon>
    </lineage>
</organism>
<dbReference type="OrthoDB" id="6245530at2759"/>
<reference evidence="2 3" key="2">
    <citation type="submission" date="2018-11" db="EMBL/GenBank/DDBJ databases">
        <authorList>
            <consortium name="Pathogen Informatics"/>
        </authorList>
    </citation>
    <scope>NUCLEOTIDE SEQUENCE [LARGE SCALE GENOMIC DNA]</scope>
</reference>